<reference evidence="9 10" key="1">
    <citation type="journal article" date="2015" name="Genome Biol. Evol.">
        <title>Phylogenomic analyses indicate that early fungi evolved digesting cell walls of algal ancestors of land plants.</title>
        <authorList>
            <person name="Chang Y."/>
            <person name="Wang S."/>
            <person name="Sekimoto S."/>
            <person name="Aerts A.L."/>
            <person name="Choi C."/>
            <person name="Clum A."/>
            <person name="LaButti K.M."/>
            <person name="Lindquist E.A."/>
            <person name="Yee Ngan C."/>
            <person name="Ohm R.A."/>
            <person name="Salamov A.A."/>
            <person name="Grigoriev I.V."/>
            <person name="Spatafora J.W."/>
            <person name="Berbee M.L."/>
        </authorList>
    </citation>
    <scope>NUCLEOTIDE SEQUENCE [LARGE SCALE GENOMIC DNA]</scope>
    <source>
        <strain evidence="9 10">JEL478</strain>
    </source>
</reference>
<comment type="pathway">
    <text evidence="3">Amine and polyamine biosynthesis; betaine biosynthesis via choline pathway; betaine aldehyde from choline (monooxygenase route): step 1/1.</text>
</comment>
<dbReference type="InterPro" id="IPR001663">
    <property type="entry name" value="Rng_hydr_dOase-A"/>
</dbReference>
<dbReference type="GO" id="GO:0051537">
    <property type="term" value="F:2 iron, 2 sulfur cluster binding"/>
    <property type="evidence" value="ECO:0007669"/>
    <property type="project" value="InterPro"/>
</dbReference>
<comment type="catalytic activity">
    <reaction evidence="7">
        <text>choline + 2 reduced [2Fe-2S]-[ferredoxin] + O2 + 2 H(+) = betaine aldehyde hydrate + 2 oxidized [2Fe-2S]-[ferredoxin] + H2O</text>
        <dbReference type="Rhea" id="RHEA:17769"/>
        <dbReference type="Rhea" id="RHEA-COMP:10000"/>
        <dbReference type="Rhea" id="RHEA-COMP:10001"/>
        <dbReference type="ChEBI" id="CHEBI:15354"/>
        <dbReference type="ChEBI" id="CHEBI:15377"/>
        <dbReference type="ChEBI" id="CHEBI:15378"/>
        <dbReference type="ChEBI" id="CHEBI:15379"/>
        <dbReference type="ChEBI" id="CHEBI:15870"/>
        <dbReference type="ChEBI" id="CHEBI:33737"/>
        <dbReference type="ChEBI" id="CHEBI:33738"/>
        <dbReference type="EC" id="1.14.15.7"/>
    </reaction>
</comment>
<dbReference type="GO" id="GO:0019285">
    <property type="term" value="P:glycine betaine biosynthetic process from choline"/>
    <property type="evidence" value="ECO:0007669"/>
    <property type="project" value="UniProtKB-UniPathway"/>
</dbReference>
<evidence type="ECO:0000313" key="10">
    <source>
        <dbReference type="Proteomes" id="UP000070544"/>
    </source>
</evidence>
<sequence length="373" mass="41962">MVVFDVQPLTSNPYSKPIAKQAVSTLSNGYFVDPKIFDLELAGIFQRKWLFACHELRFLASPSVEMSLATLPVILTKDSSGPVRAFRPLPEGTREEIPVHIIHGFVFVCFSQNPGAFEESHMGLAEEFKAVAGYYDASEYEFLSSMEMPGKFNWKVFSDNYNECYHCPTSHPGFSKVYKISSYVVDARSEYLHHSVDARDQITGDITDVPPEMQLSEKTDTFPLSTKIAYDAAYSKLNATMREYAAAHPSAGAPAAYDGALFVYVFPNIGINIFGNFFSTLRWNPLGVGETRLETDIYVRKGVSEAEMIEFSNFIKWVDYEDFVLCEATQSNLALGIYKVGVLHPFRENGLVYHQGLVRKYVEEQVEREGAKA</sequence>
<dbReference type="PANTHER" id="PTHR43756:SF5">
    <property type="entry name" value="CHOLINE MONOOXYGENASE, CHLOROPLASTIC"/>
    <property type="match status" value="1"/>
</dbReference>
<gene>
    <name evidence="9" type="ORF">M427DRAFT_71240</name>
</gene>
<dbReference type="EC" id="1.14.15.7" evidence="5"/>
<organism evidence="9 10">
    <name type="scientific">Gonapodya prolifera (strain JEL478)</name>
    <name type="common">Monoblepharis prolifera</name>
    <dbReference type="NCBI Taxonomy" id="1344416"/>
    <lineage>
        <taxon>Eukaryota</taxon>
        <taxon>Fungi</taxon>
        <taxon>Fungi incertae sedis</taxon>
        <taxon>Chytridiomycota</taxon>
        <taxon>Chytridiomycota incertae sedis</taxon>
        <taxon>Monoblepharidomycetes</taxon>
        <taxon>Monoblepharidales</taxon>
        <taxon>Gonapodyaceae</taxon>
        <taxon>Gonapodya</taxon>
    </lineage>
</organism>
<dbReference type="GO" id="GO:0019133">
    <property type="term" value="F:choline monooxygenase activity"/>
    <property type="evidence" value="ECO:0007669"/>
    <property type="project" value="UniProtKB-EC"/>
</dbReference>
<dbReference type="Proteomes" id="UP000070544">
    <property type="component" value="Unassembled WGS sequence"/>
</dbReference>
<dbReference type="OMA" id="ACHELRF"/>
<dbReference type="SUPFAM" id="SSF50022">
    <property type="entry name" value="ISP domain"/>
    <property type="match status" value="1"/>
</dbReference>
<proteinExistence type="inferred from homology"/>
<name>A0A139AA28_GONPJ</name>
<evidence type="ECO:0000256" key="7">
    <source>
        <dbReference type="ARBA" id="ARBA00049097"/>
    </source>
</evidence>
<dbReference type="STRING" id="1344416.A0A139AA28"/>
<protein>
    <recommendedName>
        <fullName evidence="6">Choline monooxygenase, chloroplastic</fullName>
        <ecNumber evidence="5">1.14.15.7</ecNumber>
    </recommendedName>
</protein>
<dbReference type="PANTHER" id="PTHR43756">
    <property type="entry name" value="CHOLINE MONOOXYGENASE, CHLOROPLASTIC"/>
    <property type="match status" value="1"/>
</dbReference>
<evidence type="ECO:0000256" key="1">
    <source>
        <dbReference type="ARBA" id="ARBA00001962"/>
    </source>
</evidence>
<evidence type="ECO:0000259" key="8">
    <source>
        <dbReference type="Pfam" id="PF00848"/>
    </source>
</evidence>
<comment type="cofactor">
    <cofactor evidence="1">
        <name>Fe cation</name>
        <dbReference type="ChEBI" id="CHEBI:24875"/>
    </cofactor>
</comment>
<dbReference type="Gene3D" id="3.90.380.10">
    <property type="entry name" value="Naphthalene 1,2-dioxygenase Alpha Subunit, Chain A, domain 1"/>
    <property type="match status" value="2"/>
</dbReference>
<dbReference type="AlphaFoldDB" id="A0A139AA28"/>
<dbReference type="CDD" id="cd00680">
    <property type="entry name" value="RHO_alpha_C"/>
    <property type="match status" value="1"/>
</dbReference>
<accession>A0A139AA28</accession>
<dbReference type="InterPro" id="IPR015879">
    <property type="entry name" value="Ring_hydroxy_dOase_asu_C_dom"/>
</dbReference>
<evidence type="ECO:0000256" key="2">
    <source>
        <dbReference type="ARBA" id="ARBA00002149"/>
    </source>
</evidence>
<evidence type="ECO:0000256" key="5">
    <source>
        <dbReference type="ARBA" id="ARBA00012763"/>
    </source>
</evidence>
<comment type="similarity">
    <text evidence="4">Belongs to the choline monooxygenase family.</text>
</comment>
<evidence type="ECO:0000256" key="3">
    <source>
        <dbReference type="ARBA" id="ARBA00004866"/>
    </source>
</evidence>
<dbReference type="InterPro" id="IPR036922">
    <property type="entry name" value="Rieske_2Fe-2S_sf"/>
</dbReference>
<comment type="function">
    <text evidence="2">Catalyzes the first step of the osmoprotectant glycine betaine synthesis.</text>
</comment>
<evidence type="ECO:0000313" key="9">
    <source>
        <dbReference type="EMBL" id="KXS13661.1"/>
    </source>
</evidence>
<dbReference type="GO" id="GO:0005506">
    <property type="term" value="F:iron ion binding"/>
    <property type="evidence" value="ECO:0007669"/>
    <property type="project" value="InterPro"/>
</dbReference>
<dbReference type="Pfam" id="PF00848">
    <property type="entry name" value="Ring_hydroxyl_A"/>
    <property type="match status" value="1"/>
</dbReference>
<feature type="domain" description="Aromatic-ring-hydroxylating dioxygenase alpha subunit C-terminal" evidence="8">
    <location>
        <begin position="142"/>
        <end position="363"/>
    </location>
</feature>
<evidence type="ECO:0000256" key="6">
    <source>
        <dbReference type="ARBA" id="ARBA00014931"/>
    </source>
</evidence>
<dbReference type="EMBL" id="KQ965776">
    <property type="protein sequence ID" value="KXS13661.1"/>
    <property type="molecule type" value="Genomic_DNA"/>
</dbReference>
<dbReference type="UniPathway" id="UPA00529">
    <property type="reaction ID" value="UER00430"/>
</dbReference>
<dbReference type="OrthoDB" id="426882at2759"/>
<evidence type="ECO:0000256" key="4">
    <source>
        <dbReference type="ARBA" id="ARBA00010848"/>
    </source>
</evidence>
<keyword evidence="10" id="KW-1185">Reference proteome</keyword>
<dbReference type="Gene3D" id="2.102.10.10">
    <property type="entry name" value="Rieske [2Fe-2S] iron-sulphur domain"/>
    <property type="match status" value="1"/>
</dbReference>
<dbReference type="SUPFAM" id="SSF55961">
    <property type="entry name" value="Bet v1-like"/>
    <property type="match status" value="1"/>
</dbReference>